<accession>A0A5B7ILJ6</accession>
<proteinExistence type="predicted"/>
<evidence type="ECO:0000313" key="3">
    <source>
        <dbReference type="Proteomes" id="UP000324222"/>
    </source>
</evidence>
<comment type="caution">
    <text evidence="2">The sequence shown here is derived from an EMBL/GenBank/DDBJ whole genome shotgun (WGS) entry which is preliminary data.</text>
</comment>
<evidence type="ECO:0000256" key="1">
    <source>
        <dbReference type="SAM" id="MobiDB-lite"/>
    </source>
</evidence>
<dbReference type="EMBL" id="VSRR010071222">
    <property type="protein sequence ID" value="MPC86361.1"/>
    <property type="molecule type" value="Genomic_DNA"/>
</dbReference>
<sequence>MPPHFHHQVTVIGSPLPIPAHVAATTPPASQPATTTTTLPSTHRIPLTFYTTPHLHATLSVYNPHSSPSAPSLPYLTALDTSTCTIT</sequence>
<feature type="compositionally biased region" description="Low complexity" evidence="1">
    <location>
        <begin position="23"/>
        <end position="40"/>
    </location>
</feature>
<reference evidence="2 3" key="1">
    <citation type="submission" date="2019-05" db="EMBL/GenBank/DDBJ databases">
        <title>Another draft genome of Portunus trituberculatus and its Hox gene families provides insights of decapod evolution.</title>
        <authorList>
            <person name="Jeong J.-H."/>
            <person name="Song I."/>
            <person name="Kim S."/>
            <person name="Choi T."/>
            <person name="Kim D."/>
            <person name="Ryu S."/>
            <person name="Kim W."/>
        </authorList>
    </citation>
    <scope>NUCLEOTIDE SEQUENCE [LARGE SCALE GENOMIC DNA]</scope>
    <source>
        <tissue evidence="2">Muscle</tissue>
    </source>
</reference>
<gene>
    <name evidence="2" type="ORF">E2C01_081186</name>
</gene>
<evidence type="ECO:0000313" key="2">
    <source>
        <dbReference type="EMBL" id="MPC86361.1"/>
    </source>
</evidence>
<feature type="region of interest" description="Disordered" evidence="1">
    <location>
        <begin position="21"/>
        <end position="40"/>
    </location>
</feature>
<dbReference type="Proteomes" id="UP000324222">
    <property type="component" value="Unassembled WGS sequence"/>
</dbReference>
<organism evidence="2 3">
    <name type="scientific">Portunus trituberculatus</name>
    <name type="common">Swimming crab</name>
    <name type="synonym">Neptunus trituberculatus</name>
    <dbReference type="NCBI Taxonomy" id="210409"/>
    <lineage>
        <taxon>Eukaryota</taxon>
        <taxon>Metazoa</taxon>
        <taxon>Ecdysozoa</taxon>
        <taxon>Arthropoda</taxon>
        <taxon>Crustacea</taxon>
        <taxon>Multicrustacea</taxon>
        <taxon>Malacostraca</taxon>
        <taxon>Eumalacostraca</taxon>
        <taxon>Eucarida</taxon>
        <taxon>Decapoda</taxon>
        <taxon>Pleocyemata</taxon>
        <taxon>Brachyura</taxon>
        <taxon>Eubrachyura</taxon>
        <taxon>Portunoidea</taxon>
        <taxon>Portunidae</taxon>
        <taxon>Portuninae</taxon>
        <taxon>Portunus</taxon>
    </lineage>
</organism>
<protein>
    <submittedName>
        <fullName evidence="2">Uncharacterized protein</fullName>
    </submittedName>
</protein>
<name>A0A5B7ILJ6_PORTR</name>
<keyword evidence="3" id="KW-1185">Reference proteome</keyword>
<dbReference type="AlphaFoldDB" id="A0A5B7ILJ6"/>